<comment type="caution">
    <text evidence="5">The sequence shown here is derived from an EMBL/GenBank/DDBJ whole genome shotgun (WGS) entry which is preliminary data.</text>
</comment>
<sequence>MGSIEIKEQQYDVLIIGAGLSGICALNNFRKRFQSWRVGVLEAADNVGGTWYHNRYPGARVDTESLSYAYSWDRDLLNEWTWKESFSTQSDVLRYIEHVCDKHNLYKNIQLNTRVKTAVWQDKNNTWLFRDEAGTHHRTRFFVSCMGFLSTPTLPAIPDIELFQGKAFHTSHWPKDFDMSRDLTNKRVGVIGTGATGIQTITAVSKEPSIKSLNVFQRTANWSAPLRNEPITPEQMEQHRKDYDALFQLCAETPSCFMHQADPRKSLEVSAEERLELWERIYAMPGFAKWLGTFSDTYNNREANKLYSDFMASKIRARINDPDIADSLIPKDHGFGTRRVPLESGYFEAFNQPNVHLVDLKKTPIERVTKNGIITSDGQEHKLDVLIYATGFDAITGAFSSIDWTGKDSRPLLGSSNTKEGDQAIWVDHRPRTYLGMTACSMPNMFMVLGPHQPFGNAPRTIEHAVEVISDLLQHCKDNNYSYVEPTGEAVDAWTEHVVESSKGALSNEIDSWMTGVNTNVKGKTVRSVARYAGSAVEYRRRCAESRAGGWKGLAFAQLSSSKL</sequence>
<dbReference type="Proteomes" id="UP000070168">
    <property type="component" value="Unassembled WGS sequence"/>
</dbReference>
<keyword evidence="2" id="KW-0274">FAD</keyword>
<dbReference type="GO" id="GO:0050661">
    <property type="term" value="F:NADP binding"/>
    <property type="evidence" value="ECO:0007669"/>
    <property type="project" value="InterPro"/>
</dbReference>
<dbReference type="STRING" id="5078.A0A135LWX8"/>
<dbReference type="EMBL" id="LHQR01000014">
    <property type="protein sequence ID" value="KXG53466.1"/>
    <property type="molecule type" value="Genomic_DNA"/>
</dbReference>
<dbReference type="AlphaFoldDB" id="A0A135LWX8"/>
<keyword evidence="1" id="KW-0285">Flavoprotein</keyword>
<accession>A0A135LWX8</accession>
<dbReference type="PANTHER" id="PTHR43098">
    <property type="entry name" value="L-ORNITHINE N(5)-MONOOXYGENASE-RELATED"/>
    <property type="match status" value="1"/>
</dbReference>
<evidence type="ECO:0000313" key="6">
    <source>
        <dbReference type="Proteomes" id="UP000070168"/>
    </source>
</evidence>
<dbReference type="OMA" id="SMPNMFM"/>
<dbReference type="InterPro" id="IPR036188">
    <property type="entry name" value="FAD/NAD-bd_sf"/>
</dbReference>
<dbReference type="Pfam" id="PF00743">
    <property type="entry name" value="FMO-like"/>
    <property type="match status" value="1"/>
</dbReference>
<protein>
    <submittedName>
        <fullName evidence="5">Uncharacterized protein</fullName>
    </submittedName>
</protein>
<keyword evidence="6" id="KW-1185">Reference proteome</keyword>
<evidence type="ECO:0000256" key="3">
    <source>
        <dbReference type="ARBA" id="ARBA00022857"/>
    </source>
</evidence>
<dbReference type="InterPro" id="IPR050775">
    <property type="entry name" value="FAD-binding_Monooxygenases"/>
</dbReference>
<dbReference type="GO" id="GO:0050660">
    <property type="term" value="F:flavin adenine dinucleotide binding"/>
    <property type="evidence" value="ECO:0007669"/>
    <property type="project" value="InterPro"/>
</dbReference>
<dbReference type="GO" id="GO:0004499">
    <property type="term" value="F:N,N-dimethylaniline monooxygenase activity"/>
    <property type="evidence" value="ECO:0007669"/>
    <property type="project" value="InterPro"/>
</dbReference>
<keyword evidence="4" id="KW-0560">Oxidoreductase</keyword>
<evidence type="ECO:0000256" key="4">
    <source>
        <dbReference type="ARBA" id="ARBA00023002"/>
    </source>
</evidence>
<evidence type="ECO:0000313" key="5">
    <source>
        <dbReference type="EMBL" id="KXG53466.1"/>
    </source>
</evidence>
<dbReference type="OrthoDB" id="66881at2759"/>
<gene>
    <name evidence="5" type="ORF">PGRI_005160</name>
</gene>
<evidence type="ECO:0000256" key="2">
    <source>
        <dbReference type="ARBA" id="ARBA00022827"/>
    </source>
</evidence>
<organism evidence="5 6">
    <name type="scientific">Penicillium patulum</name>
    <name type="common">Penicillium griseofulvum</name>
    <dbReference type="NCBI Taxonomy" id="5078"/>
    <lineage>
        <taxon>Eukaryota</taxon>
        <taxon>Fungi</taxon>
        <taxon>Dikarya</taxon>
        <taxon>Ascomycota</taxon>
        <taxon>Pezizomycotina</taxon>
        <taxon>Eurotiomycetes</taxon>
        <taxon>Eurotiomycetidae</taxon>
        <taxon>Eurotiales</taxon>
        <taxon>Aspergillaceae</taxon>
        <taxon>Penicillium</taxon>
    </lineage>
</organism>
<keyword evidence="3" id="KW-0521">NADP</keyword>
<name>A0A135LWX8_PENPA</name>
<dbReference type="SUPFAM" id="SSF51905">
    <property type="entry name" value="FAD/NAD(P)-binding domain"/>
    <property type="match status" value="3"/>
</dbReference>
<dbReference type="RefSeq" id="XP_040652001.1">
    <property type="nucleotide sequence ID" value="XM_040788229.1"/>
</dbReference>
<dbReference type="InterPro" id="IPR020946">
    <property type="entry name" value="Flavin_mOase-like"/>
</dbReference>
<dbReference type="PANTHER" id="PTHR43098:SF5">
    <property type="entry name" value="DUAL-FUNCTIONAL MONOOXYGENASE_METHYLTRANSFERASE PSOF"/>
    <property type="match status" value="1"/>
</dbReference>
<proteinExistence type="predicted"/>
<dbReference type="GeneID" id="63703529"/>
<evidence type="ECO:0000256" key="1">
    <source>
        <dbReference type="ARBA" id="ARBA00022630"/>
    </source>
</evidence>
<reference evidence="5 6" key="1">
    <citation type="journal article" date="2016" name="BMC Genomics">
        <title>Genome sequencing and secondary metabolism of the postharvest pathogen Penicillium griseofulvum.</title>
        <authorList>
            <person name="Banani H."/>
            <person name="Marcet-Houben M."/>
            <person name="Ballester A.R."/>
            <person name="Abbruscato P."/>
            <person name="Gonzalez-Candelas L."/>
            <person name="Gabaldon T."/>
            <person name="Spadaro D."/>
        </authorList>
    </citation>
    <scope>NUCLEOTIDE SEQUENCE [LARGE SCALE GENOMIC DNA]</scope>
    <source>
        <strain evidence="5 6">PG3</strain>
    </source>
</reference>
<dbReference type="Gene3D" id="3.50.50.60">
    <property type="entry name" value="FAD/NAD(P)-binding domain"/>
    <property type="match status" value="2"/>
</dbReference>